<accession>A0AAD6C5X6</accession>
<keyword evidence="2" id="KW-1185">Reference proteome</keyword>
<dbReference type="AlphaFoldDB" id="A0AAD6C5X6"/>
<reference evidence="1" key="2">
    <citation type="journal article" date="2023" name="IMA Fungus">
        <title>Comparative genomic study of the Penicillium genus elucidates a diverse pangenome and 15 lateral gene transfer events.</title>
        <authorList>
            <person name="Petersen C."/>
            <person name="Sorensen T."/>
            <person name="Nielsen M.R."/>
            <person name="Sondergaard T.E."/>
            <person name="Sorensen J.L."/>
            <person name="Fitzpatrick D.A."/>
            <person name="Frisvad J.C."/>
            <person name="Nielsen K.L."/>
        </authorList>
    </citation>
    <scope>NUCLEOTIDE SEQUENCE</scope>
    <source>
        <strain evidence="1">IBT 16125</strain>
    </source>
</reference>
<reference evidence="1" key="1">
    <citation type="submission" date="2022-12" db="EMBL/GenBank/DDBJ databases">
        <authorList>
            <person name="Petersen C."/>
        </authorList>
    </citation>
    <scope>NUCLEOTIDE SEQUENCE</scope>
    <source>
        <strain evidence="1">IBT 16125</strain>
    </source>
</reference>
<dbReference type="Proteomes" id="UP001213681">
    <property type="component" value="Unassembled WGS sequence"/>
</dbReference>
<comment type="caution">
    <text evidence="1">The sequence shown here is derived from an EMBL/GenBank/DDBJ whole genome shotgun (WGS) entry which is preliminary data.</text>
</comment>
<protein>
    <submittedName>
        <fullName evidence="1">Uncharacterized protein</fullName>
    </submittedName>
</protein>
<dbReference type="InterPro" id="IPR011990">
    <property type="entry name" value="TPR-like_helical_dom_sf"/>
</dbReference>
<dbReference type="GeneID" id="81599749"/>
<dbReference type="Gene3D" id="1.25.40.10">
    <property type="entry name" value="Tetratricopeptide repeat domain"/>
    <property type="match status" value="1"/>
</dbReference>
<evidence type="ECO:0000313" key="1">
    <source>
        <dbReference type="EMBL" id="KAJ5449675.1"/>
    </source>
</evidence>
<sequence>MASEGVTIQSETRLRDAKCLVENIVGTIEGMKKQKDGPEQDDDTWILRAYNEIAAIYGLLGMTQQEKEMSENLLLKMEERRGPDDLETMFIVQREALRYWEWGNLKDAVLLFERAQEGQSKMFGEDSIHVIKNTLCLAATSMALSLKYAGEGRDDLRIEKLLQSTKASKRVEAWEKKQLSGDLFQVPDAFFLFQATRQMVQGMLRKTFESGLIHRSVIPKEYFN</sequence>
<gene>
    <name evidence="1" type="ORF">N7458_006124</name>
</gene>
<evidence type="ECO:0000313" key="2">
    <source>
        <dbReference type="Proteomes" id="UP001213681"/>
    </source>
</evidence>
<dbReference type="EMBL" id="JAPVEA010000006">
    <property type="protein sequence ID" value="KAJ5449675.1"/>
    <property type="molecule type" value="Genomic_DNA"/>
</dbReference>
<name>A0AAD6C5X6_9EURO</name>
<dbReference type="RefSeq" id="XP_056765210.1">
    <property type="nucleotide sequence ID" value="XM_056909506.1"/>
</dbReference>
<proteinExistence type="predicted"/>
<organism evidence="1 2">
    <name type="scientific">Penicillium daleae</name>
    <dbReference type="NCBI Taxonomy" id="63821"/>
    <lineage>
        <taxon>Eukaryota</taxon>
        <taxon>Fungi</taxon>
        <taxon>Dikarya</taxon>
        <taxon>Ascomycota</taxon>
        <taxon>Pezizomycotina</taxon>
        <taxon>Eurotiomycetes</taxon>
        <taxon>Eurotiomycetidae</taxon>
        <taxon>Eurotiales</taxon>
        <taxon>Aspergillaceae</taxon>
        <taxon>Penicillium</taxon>
    </lineage>
</organism>